<feature type="transmembrane region" description="Helical" evidence="7">
    <location>
        <begin position="347"/>
        <end position="367"/>
    </location>
</feature>
<dbReference type="AlphaFoldDB" id="A0A1R3ICF3"/>
<keyword evidence="4 7" id="KW-0812">Transmembrane</keyword>
<dbReference type="InterPro" id="IPR045069">
    <property type="entry name" value="MATE_euk"/>
</dbReference>
<dbReference type="Proteomes" id="UP000188268">
    <property type="component" value="Unassembled WGS sequence"/>
</dbReference>
<dbReference type="CDD" id="cd13132">
    <property type="entry name" value="MATE_eukaryotic"/>
    <property type="match status" value="1"/>
</dbReference>
<evidence type="ECO:0000256" key="7">
    <source>
        <dbReference type="RuleBase" id="RU004914"/>
    </source>
</evidence>
<keyword evidence="6 7" id="KW-0472">Membrane</keyword>
<dbReference type="GO" id="GO:0016020">
    <property type="term" value="C:membrane"/>
    <property type="evidence" value="ECO:0007669"/>
    <property type="project" value="UniProtKB-SubCell"/>
</dbReference>
<evidence type="ECO:0000256" key="6">
    <source>
        <dbReference type="ARBA" id="ARBA00023136"/>
    </source>
</evidence>
<dbReference type="Pfam" id="PF01554">
    <property type="entry name" value="MatE"/>
    <property type="match status" value="2"/>
</dbReference>
<dbReference type="GO" id="GO:1990961">
    <property type="term" value="P:xenobiotic detoxification by transmembrane export across the plasma membrane"/>
    <property type="evidence" value="ECO:0007669"/>
    <property type="project" value="InterPro"/>
</dbReference>
<evidence type="ECO:0000256" key="5">
    <source>
        <dbReference type="ARBA" id="ARBA00022989"/>
    </source>
</evidence>
<keyword evidence="9" id="KW-1185">Reference proteome</keyword>
<dbReference type="OrthoDB" id="2126698at2759"/>
<feature type="transmembrane region" description="Helical" evidence="7">
    <location>
        <begin position="180"/>
        <end position="202"/>
    </location>
</feature>
<dbReference type="OMA" id="NYTWCAT"/>
<keyword evidence="3" id="KW-0813">Transport</keyword>
<evidence type="ECO:0000313" key="8">
    <source>
        <dbReference type="EMBL" id="OMO80282.1"/>
    </source>
</evidence>
<dbReference type="GO" id="GO:0042910">
    <property type="term" value="F:xenobiotic transmembrane transporter activity"/>
    <property type="evidence" value="ECO:0007669"/>
    <property type="project" value="InterPro"/>
</dbReference>
<feature type="transmembrane region" description="Helical" evidence="7">
    <location>
        <begin position="154"/>
        <end position="174"/>
    </location>
</feature>
<comment type="subcellular location">
    <subcellularLocation>
        <location evidence="1">Membrane</location>
        <topology evidence="1">Multi-pass membrane protein</topology>
    </subcellularLocation>
</comment>
<dbReference type="PANTHER" id="PTHR11206">
    <property type="entry name" value="MULTIDRUG RESISTANCE PROTEIN"/>
    <property type="match status" value="1"/>
</dbReference>
<evidence type="ECO:0000313" key="9">
    <source>
        <dbReference type="Proteomes" id="UP000188268"/>
    </source>
</evidence>
<evidence type="ECO:0000256" key="1">
    <source>
        <dbReference type="ARBA" id="ARBA00004141"/>
    </source>
</evidence>
<reference evidence="8 9" key="1">
    <citation type="submission" date="2013-09" db="EMBL/GenBank/DDBJ databases">
        <title>Corchorus capsularis genome sequencing.</title>
        <authorList>
            <person name="Alam M."/>
            <person name="Haque M.S."/>
            <person name="Islam M.S."/>
            <person name="Emdad E.M."/>
            <person name="Islam M.M."/>
            <person name="Ahmed B."/>
            <person name="Halim A."/>
            <person name="Hossen Q.M.M."/>
            <person name="Hossain M.Z."/>
            <person name="Ahmed R."/>
            <person name="Khan M.M."/>
            <person name="Islam R."/>
            <person name="Rashid M.M."/>
            <person name="Khan S.A."/>
            <person name="Rahman M.S."/>
            <person name="Alam M."/>
        </authorList>
    </citation>
    <scope>NUCLEOTIDE SEQUENCE [LARGE SCALE GENOMIC DNA]</scope>
    <source>
        <strain evidence="9">cv. CVL-1</strain>
        <tissue evidence="8">Whole seedling</tissue>
    </source>
</reference>
<protein>
    <recommendedName>
        <fullName evidence="7">Protein DETOXIFICATION</fullName>
    </recommendedName>
    <alternativeName>
        <fullName evidence="7">Multidrug and toxic compound extrusion protein</fullName>
    </alternativeName>
</protein>
<proteinExistence type="inferred from homology"/>
<comment type="similarity">
    <text evidence="2 7">Belongs to the multi antimicrobial extrusion (MATE) (TC 2.A.66.1) family.</text>
</comment>
<dbReference type="InterPro" id="IPR002528">
    <property type="entry name" value="MATE_fam"/>
</dbReference>
<evidence type="ECO:0000256" key="2">
    <source>
        <dbReference type="ARBA" id="ARBA00010199"/>
    </source>
</evidence>
<gene>
    <name evidence="8" type="ORF">CCACVL1_13067</name>
</gene>
<feature type="transmembrane region" description="Helical" evidence="7">
    <location>
        <begin position="407"/>
        <end position="431"/>
    </location>
</feature>
<comment type="caution">
    <text evidence="8">The sequence shown here is derived from an EMBL/GenBank/DDBJ whole genome shotgun (WGS) entry which is preliminary data.</text>
</comment>
<feature type="transmembrane region" description="Helical" evidence="7">
    <location>
        <begin position="303"/>
        <end position="325"/>
    </location>
</feature>
<feature type="transmembrane region" description="Helical" evidence="7">
    <location>
        <begin position="124"/>
        <end position="142"/>
    </location>
</feature>
<dbReference type="Gramene" id="OMO80282">
    <property type="protein sequence ID" value="OMO80282"/>
    <property type="gene ID" value="CCACVL1_13067"/>
</dbReference>
<dbReference type="EMBL" id="AWWV01010315">
    <property type="protein sequence ID" value="OMO80282.1"/>
    <property type="molecule type" value="Genomic_DNA"/>
</dbReference>
<feature type="transmembrane region" description="Helical" evidence="7">
    <location>
        <begin position="226"/>
        <end position="255"/>
    </location>
</feature>
<feature type="transmembrane region" description="Helical" evidence="7">
    <location>
        <begin position="84"/>
        <end position="104"/>
    </location>
</feature>
<dbReference type="GO" id="GO:0015297">
    <property type="term" value="F:antiporter activity"/>
    <property type="evidence" value="ECO:0007669"/>
    <property type="project" value="InterPro"/>
</dbReference>
<name>A0A1R3ICF3_COCAP</name>
<dbReference type="STRING" id="210143.A0A1R3ICF3"/>
<organism evidence="8 9">
    <name type="scientific">Corchorus capsularis</name>
    <name type="common">Jute</name>
    <dbReference type="NCBI Taxonomy" id="210143"/>
    <lineage>
        <taxon>Eukaryota</taxon>
        <taxon>Viridiplantae</taxon>
        <taxon>Streptophyta</taxon>
        <taxon>Embryophyta</taxon>
        <taxon>Tracheophyta</taxon>
        <taxon>Spermatophyta</taxon>
        <taxon>Magnoliopsida</taxon>
        <taxon>eudicotyledons</taxon>
        <taxon>Gunneridae</taxon>
        <taxon>Pentapetalae</taxon>
        <taxon>rosids</taxon>
        <taxon>malvids</taxon>
        <taxon>Malvales</taxon>
        <taxon>Malvaceae</taxon>
        <taxon>Grewioideae</taxon>
        <taxon>Apeibeae</taxon>
        <taxon>Corchorus</taxon>
    </lineage>
</organism>
<evidence type="ECO:0000256" key="4">
    <source>
        <dbReference type="ARBA" id="ARBA00022692"/>
    </source>
</evidence>
<keyword evidence="5 7" id="KW-1133">Transmembrane helix</keyword>
<evidence type="ECO:0000256" key="3">
    <source>
        <dbReference type="ARBA" id="ARBA00022448"/>
    </source>
</evidence>
<accession>A0A1R3ICF3</accession>
<feature type="transmembrane region" description="Helical" evidence="7">
    <location>
        <begin position="261"/>
        <end position="282"/>
    </location>
</feature>
<dbReference type="NCBIfam" id="TIGR00797">
    <property type="entry name" value="matE"/>
    <property type="match status" value="1"/>
</dbReference>
<sequence length="454" mass="49940">MEESSLDGRTEEEKWKIRWSGFGEELKKLSYMAVPMVAVLVSQYLLRVASMVIVGHLGMAAGLETLCGQAYGANQNQKLGTYTYCSIISLIPVCIPISIIWVFLDKLLVLLGQDPEISAVARKFSVWLIPGLFAYPFLQSLVRYFLCQGIILPMLWSSFAALCLHIPLCWALVYKANLGITGAALSVGCAHWFNVVLLGMYMRYSSSCAESRALVFRDIFLSIKEFFRFAIPSALMVCLEWWSFEIVILLAGILPNSKLEASVLSICVTTTALHFLIPYGISAAASTRVSNELGAGNPQAARFSVYVTVIIGTIEAIIAAITLFLCRHVYGYLFSNKAEVVNYVREMVPLICISLIMDSLQGVLSGVARGSGWQRIGAYANLGVYYLVGIPISAILCFAVNMKGKGLWIGMMAGIFVQALLFALVTGFTNWQKQANNARERIFERGVVANNETG</sequence>
<feature type="transmembrane region" description="Helical" evidence="7">
    <location>
        <begin position="379"/>
        <end position="401"/>
    </location>
</feature>